<dbReference type="Proteomes" id="UP000641910">
    <property type="component" value="Unassembled WGS sequence"/>
</dbReference>
<sequence>MALKERKMTMEERIEAFFRQSGGPNNSKIEKLLDEHLRNGKDHGMPGRKETFEDAVIWTVMHDPSLLLLFERIQKWRTGRSEKQQQLLQLEEKIKNLETEIKKLTEKIKPYV</sequence>
<keyword evidence="1" id="KW-0175">Coiled coil</keyword>
<feature type="coiled-coil region" evidence="1">
    <location>
        <begin position="73"/>
        <end position="107"/>
    </location>
</feature>
<evidence type="ECO:0000313" key="3">
    <source>
        <dbReference type="Proteomes" id="UP000641910"/>
    </source>
</evidence>
<protein>
    <submittedName>
        <fullName evidence="2">Uncharacterized protein</fullName>
    </submittedName>
</protein>
<organism evidence="2 3">
    <name type="scientific">Thermoactinomyces vulgaris</name>
    <dbReference type="NCBI Taxonomy" id="2026"/>
    <lineage>
        <taxon>Bacteria</taxon>
        <taxon>Bacillati</taxon>
        <taxon>Bacillota</taxon>
        <taxon>Bacilli</taxon>
        <taxon>Bacillales</taxon>
        <taxon>Thermoactinomycetaceae</taxon>
        <taxon>Thermoactinomyces</taxon>
    </lineage>
</organism>
<evidence type="ECO:0000256" key="1">
    <source>
        <dbReference type="SAM" id="Coils"/>
    </source>
</evidence>
<gene>
    <name evidence="2" type="ORF">I8U22_02150</name>
</gene>
<accession>A0ABS0QED8</accession>
<dbReference type="EMBL" id="JAECVU010000001">
    <property type="protein sequence ID" value="MBH8587625.1"/>
    <property type="molecule type" value="Genomic_DNA"/>
</dbReference>
<name>A0ABS0QED8_THEVU</name>
<proteinExistence type="predicted"/>
<reference evidence="2 3" key="1">
    <citation type="submission" date="2020-12" db="EMBL/GenBank/DDBJ databases">
        <title>WGS of Thermoactinomyces spp.</title>
        <authorList>
            <person name="Cheng K."/>
        </authorList>
    </citation>
    <scope>NUCLEOTIDE SEQUENCE [LARGE SCALE GENOMIC DNA]</scope>
    <source>
        <strain evidence="3">CICC 10650\ACCC 41061</strain>
    </source>
</reference>
<keyword evidence="3" id="KW-1185">Reference proteome</keyword>
<evidence type="ECO:0000313" key="2">
    <source>
        <dbReference type="EMBL" id="MBH8587625.1"/>
    </source>
</evidence>
<comment type="caution">
    <text evidence="2">The sequence shown here is derived from an EMBL/GenBank/DDBJ whole genome shotgun (WGS) entry which is preliminary data.</text>
</comment>